<evidence type="ECO:0000256" key="5">
    <source>
        <dbReference type="HAMAP-Rule" id="MF_01334"/>
    </source>
</evidence>
<dbReference type="GO" id="GO:0003735">
    <property type="term" value="F:structural constituent of ribosome"/>
    <property type="evidence" value="ECO:0007669"/>
    <property type="project" value="InterPro"/>
</dbReference>
<dbReference type="Gene3D" id="2.170.120.20">
    <property type="entry name" value="Ribosomal protein L25, beta domain"/>
    <property type="match status" value="1"/>
</dbReference>
<keyword evidence="4 5" id="KW-0687">Ribonucleoprotein</keyword>
<dbReference type="NCBIfam" id="TIGR00731">
    <property type="entry name" value="bL25_bact_ctc"/>
    <property type="match status" value="1"/>
</dbReference>
<comment type="function">
    <text evidence="5">This is one of the proteins that binds to the 5S RNA in the ribosome where it forms part of the central protuberance.</text>
</comment>
<organism evidence="9 10">
    <name type="scientific">Candidatus Magasanikbacteria bacterium CG10_big_fil_rev_8_21_14_0_10_36_32</name>
    <dbReference type="NCBI Taxonomy" id="1974646"/>
    <lineage>
        <taxon>Bacteria</taxon>
        <taxon>Candidatus Magasanikiibacteriota</taxon>
    </lineage>
</organism>
<keyword evidence="3 5" id="KW-0689">Ribosomal protein</keyword>
<dbReference type="Pfam" id="PF01386">
    <property type="entry name" value="Ribosomal_L25p"/>
    <property type="match status" value="1"/>
</dbReference>
<dbReference type="InterPro" id="IPR001021">
    <property type="entry name" value="Ribosomal_bL25_long"/>
</dbReference>
<feature type="compositionally biased region" description="Basic and acidic residues" evidence="6">
    <location>
        <begin position="187"/>
        <end position="215"/>
    </location>
</feature>
<dbReference type="InterPro" id="IPR011035">
    <property type="entry name" value="Ribosomal_bL25/Gln-tRNA_synth"/>
</dbReference>
<dbReference type="Proteomes" id="UP000231426">
    <property type="component" value="Unassembled WGS sequence"/>
</dbReference>
<evidence type="ECO:0000313" key="10">
    <source>
        <dbReference type="Proteomes" id="UP000231426"/>
    </source>
</evidence>
<dbReference type="InterPro" id="IPR020930">
    <property type="entry name" value="Ribosomal_uL5_bac-type"/>
</dbReference>
<dbReference type="GO" id="GO:0006412">
    <property type="term" value="P:translation"/>
    <property type="evidence" value="ECO:0007669"/>
    <property type="project" value="UniProtKB-UniRule"/>
</dbReference>
<dbReference type="Pfam" id="PF14693">
    <property type="entry name" value="Ribosomal_TL5_C"/>
    <property type="match status" value="1"/>
</dbReference>
<comment type="caution">
    <text evidence="9">The sequence shown here is derived from an EMBL/GenBank/DDBJ whole genome shotgun (WGS) entry which is preliminary data.</text>
</comment>
<dbReference type="SUPFAM" id="SSF50715">
    <property type="entry name" value="Ribosomal protein L25-like"/>
    <property type="match status" value="1"/>
</dbReference>
<feature type="region of interest" description="Disordered" evidence="6">
    <location>
        <begin position="187"/>
        <end position="232"/>
    </location>
</feature>
<dbReference type="EMBL" id="PFBV01000003">
    <property type="protein sequence ID" value="PIT88330.1"/>
    <property type="molecule type" value="Genomic_DNA"/>
</dbReference>
<dbReference type="PANTHER" id="PTHR33284">
    <property type="entry name" value="RIBOSOMAL PROTEIN L25/GLN-TRNA SYNTHETASE, ANTI-CODON-BINDING DOMAIN-CONTAINING PROTEIN"/>
    <property type="match status" value="1"/>
</dbReference>
<protein>
    <recommendedName>
        <fullName evidence="5">Large ribosomal subunit protein bL25</fullName>
    </recommendedName>
    <alternativeName>
        <fullName evidence="5">General stress protein CTC</fullName>
    </alternativeName>
</protein>
<evidence type="ECO:0000256" key="1">
    <source>
        <dbReference type="ARBA" id="ARBA00022730"/>
    </source>
</evidence>
<dbReference type="InterPro" id="IPR029751">
    <property type="entry name" value="Ribosomal_L25_dom"/>
</dbReference>
<dbReference type="AlphaFoldDB" id="A0A2M6W6E4"/>
<sequence>MFKINAVKREQKGEKVRVDGLLPAVIYGAGGEADSVSLTFKEFNKVYQEAGDSTLIDLEVDGKAEGKVLVQDVQYDPVKDRVIHVDLKRIDMNKTLVAPVELIFIGESQAIKEAGGTLVRNFEMIDIECLPKDLVSHLDVDLSVLKTFDDAFRVSDLNLPAGVKFYEVDDDAIIVKAVPALTEEEIKAMESESTKDADLTKIESAEPAKEAKEGEEAAAEAGEEKKEETKKE</sequence>
<feature type="domain" description="Large ribosomal subunit protein bL25 L25" evidence="7">
    <location>
        <begin position="4"/>
        <end position="87"/>
    </location>
</feature>
<dbReference type="InterPro" id="IPR020056">
    <property type="entry name" value="Rbsml_bL25/Gln-tRNA_synth_N"/>
</dbReference>
<keyword evidence="1 5" id="KW-0699">rRNA-binding</keyword>
<accession>A0A2M6W6E4</accession>
<dbReference type="Gene3D" id="2.40.240.10">
    <property type="entry name" value="Ribosomal Protein L25, Chain P"/>
    <property type="match status" value="1"/>
</dbReference>
<dbReference type="HAMAP" id="MF_01334">
    <property type="entry name" value="Ribosomal_bL25_CTC"/>
    <property type="match status" value="1"/>
</dbReference>
<evidence type="ECO:0000256" key="3">
    <source>
        <dbReference type="ARBA" id="ARBA00022980"/>
    </source>
</evidence>
<evidence type="ECO:0000256" key="4">
    <source>
        <dbReference type="ARBA" id="ARBA00023274"/>
    </source>
</evidence>
<evidence type="ECO:0000259" key="7">
    <source>
        <dbReference type="Pfam" id="PF01386"/>
    </source>
</evidence>
<evidence type="ECO:0000256" key="2">
    <source>
        <dbReference type="ARBA" id="ARBA00022884"/>
    </source>
</evidence>
<evidence type="ECO:0000256" key="6">
    <source>
        <dbReference type="SAM" id="MobiDB-lite"/>
    </source>
</evidence>
<comment type="similarity">
    <text evidence="5">Belongs to the bacterial ribosomal protein bL25 family. CTC subfamily.</text>
</comment>
<dbReference type="GO" id="GO:0022625">
    <property type="term" value="C:cytosolic large ribosomal subunit"/>
    <property type="evidence" value="ECO:0007669"/>
    <property type="project" value="TreeGrafter"/>
</dbReference>
<dbReference type="GO" id="GO:0008097">
    <property type="term" value="F:5S rRNA binding"/>
    <property type="evidence" value="ECO:0007669"/>
    <property type="project" value="InterPro"/>
</dbReference>
<feature type="compositionally biased region" description="Basic and acidic residues" evidence="6">
    <location>
        <begin position="222"/>
        <end position="232"/>
    </location>
</feature>
<dbReference type="PANTHER" id="PTHR33284:SF1">
    <property type="entry name" value="RIBOSOMAL PROTEIN L25_GLN-TRNA SYNTHETASE, ANTI-CODON-BINDING DOMAIN-CONTAINING PROTEIN"/>
    <property type="match status" value="1"/>
</dbReference>
<dbReference type="CDD" id="cd00495">
    <property type="entry name" value="Ribosomal_L25_TL5_CTC"/>
    <property type="match status" value="1"/>
</dbReference>
<keyword evidence="2 5" id="KW-0694">RNA-binding</keyword>
<evidence type="ECO:0000259" key="8">
    <source>
        <dbReference type="Pfam" id="PF14693"/>
    </source>
</evidence>
<dbReference type="InterPro" id="IPR037121">
    <property type="entry name" value="Ribosomal_bL25_C"/>
</dbReference>
<dbReference type="InterPro" id="IPR020057">
    <property type="entry name" value="Ribosomal_bL25_b-dom"/>
</dbReference>
<feature type="domain" description="Large ribosomal subunit protein bL25 beta" evidence="8">
    <location>
        <begin position="99"/>
        <end position="178"/>
    </location>
</feature>
<evidence type="ECO:0000313" key="9">
    <source>
        <dbReference type="EMBL" id="PIT88330.1"/>
    </source>
</evidence>
<proteinExistence type="inferred from homology"/>
<name>A0A2M6W6E4_9BACT</name>
<comment type="subunit">
    <text evidence="5">Part of the 50S ribosomal subunit; part of the 5S rRNA/L5/L18/L25 subcomplex. Contacts the 5S rRNA. Binds to the 5S rRNA independently of L5 and L18.</text>
</comment>
<gene>
    <name evidence="5" type="primary">rplY</name>
    <name evidence="5" type="synonym">ctc</name>
    <name evidence="9" type="ORF">COU29_00875</name>
</gene>
<reference evidence="10" key="1">
    <citation type="submission" date="2017-09" db="EMBL/GenBank/DDBJ databases">
        <title>Depth-based differentiation of microbial function through sediment-hosted aquifers and enrichment of novel symbionts in the deep terrestrial subsurface.</title>
        <authorList>
            <person name="Probst A.J."/>
            <person name="Ladd B."/>
            <person name="Jarett J.K."/>
            <person name="Geller-Mcgrath D.E."/>
            <person name="Sieber C.M.K."/>
            <person name="Emerson J.B."/>
            <person name="Anantharaman K."/>
            <person name="Thomas B.C."/>
            <person name="Malmstrom R."/>
            <person name="Stieglmeier M."/>
            <person name="Klingl A."/>
            <person name="Woyke T."/>
            <person name="Ryan C.M."/>
            <person name="Banfield J.F."/>
        </authorList>
    </citation>
    <scope>NUCLEOTIDE SEQUENCE [LARGE SCALE GENOMIC DNA]</scope>
</reference>